<dbReference type="RefSeq" id="WP_184215782.1">
    <property type="nucleotide sequence ID" value="NZ_JACHIP010000002.1"/>
</dbReference>
<keyword evidence="2" id="KW-1185">Reference proteome</keyword>
<dbReference type="Proteomes" id="UP000540989">
    <property type="component" value="Unassembled WGS sequence"/>
</dbReference>
<evidence type="ECO:0000313" key="2">
    <source>
        <dbReference type="Proteomes" id="UP000540989"/>
    </source>
</evidence>
<comment type="caution">
    <text evidence="1">The sequence shown here is derived from an EMBL/GenBank/DDBJ whole genome shotgun (WGS) entry which is preliminary data.</text>
</comment>
<evidence type="ECO:0000313" key="1">
    <source>
        <dbReference type="EMBL" id="MBB5057209.1"/>
    </source>
</evidence>
<name>A0A7W7ZCT5_9BACT</name>
<accession>A0A7W7ZCT5</accession>
<reference evidence="1 2" key="1">
    <citation type="submission" date="2020-08" db="EMBL/GenBank/DDBJ databases">
        <title>Genomic Encyclopedia of Type Strains, Phase IV (KMG-V): Genome sequencing to study the core and pangenomes of soil and plant-associated prokaryotes.</title>
        <authorList>
            <person name="Whitman W."/>
        </authorList>
    </citation>
    <scope>NUCLEOTIDE SEQUENCE [LARGE SCALE GENOMIC DNA]</scope>
    <source>
        <strain evidence="1 2">M8UP14</strain>
    </source>
</reference>
<gene>
    <name evidence="1" type="ORF">HDF16_001894</name>
</gene>
<dbReference type="AlphaFoldDB" id="A0A7W7ZCT5"/>
<sequence>MHLESVSHGTTFAGESAQTAHEYYHIGRARSGTAESVLLAVSSFVSSVMIARGIKRDELFEKYDLKLWSYDDNLAKFAISTLPSAAILGVLYAAHKAVSILHNGLSA</sequence>
<protein>
    <submittedName>
        <fullName evidence="1">Uncharacterized protein</fullName>
    </submittedName>
</protein>
<organism evidence="1 2">
    <name type="scientific">Granulicella aggregans</name>
    <dbReference type="NCBI Taxonomy" id="474949"/>
    <lineage>
        <taxon>Bacteria</taxon>
        <taxon>Pseudomonadati</taxon>
        <taxon>Acidobacteriota</taxon>
        <taxon>Terriglobia</taxon>
        <taxon>Terriglobales</taxon>
        <taxon>Acidobacteriaceae</taxon>
        <taxon>Granulicella</taxon>
    </lineage>
</organism>
<dbReference type="EMBL" id="JACHIP010000002">
    <property type="protein sequence ID" value="MBB5057209.1"/>
    <property type="molecule type" value="Genomic_DNA"/>
</dbReference>
<proteinExistence type="predicted"/>